<dbReference type="InterPro" id="IPR038770">
    <property type="entry name" value="Na+/solute_symporter_sf"/>
</dbReference>
<organism evidence="6 7">
    <name type="scientific">Methylocystis bryophila</name>
    <dbReference type="NCBI Taxonomy" id="655015"/>
    <lineage>
        <taxon>Bacteria</taxon>
        <taxon>Pseudomonadati</taxon>
        <taxon>Pseudomonadota</taxon>
        <taxon>Alphaproteobacteria</taxon>
        <taxon>Hyphomicrobiales</taxon>
        <taxon>Methylocystaceae</taxon>
        <taxon>Methylocystis</taxon>
    </lineage>
</organism>
<dbReference type="KEGG" id="mbry:B1812_20580"/>
<evidence type="ECO:0000313" key="6">
    <source>
        <dbReference type="EMBL" id="ARN83847.1"/>
    </source>
</evidence>
<sequence length="360" mass="37823">MGTAHAVAALQHAIHRYFIWLILSSYVLAAVFPGLGLYFRSAELGAVSLPQGKIAVSLPPLMLAFLLFNAGLGVRTAELSSLLRKPGLLLAGAATNVAAPLAFIASVSLLLASWSNADETQRILAGLALVASMPIAGTSTAWAQNANGNLALSLGLILLSTLCSPILSPLALHAAGFLTTGDYSEDLHELAQSSAGSFLGVWVILPSLLGIATHKLLGERRAASLSPYMKIINSVVLLLLNYSNASLSLPSLVAQPDFDYLAVMVGVVVALCFSMFAAGYLLSRAFRTERAAMASLMFGLGMNNNGAGLVLASLELTDHPGVMLPIICYNLVQHFGASLADRLIARGGFSRPHEERAQTE</sequence>
<dbReference type="PANTHER" id="PTHR10361:SF28">
    <property type="entry name" value="P3 PROTEIN-RELATED"/>
    <property type="match status" value="1"/>
</dbReference>
<evidence type="ECO:0000256" key="5">
    <source>
        <dbReference type="SAM" id="Phobius"/>
    </source>
</evidence>
<feature type="transmembrane region" description="Helical" evidence="5">
    <location>
        <begin position="195"/>
        <end position="214"/>
    </location>
</feature>
<name>A0A1W6N1Z6_9HYPH</name>
<protein>
    <submittedName>
        <fullName evidence="6">Na+-dependent transporter</fullName>
    </submittedName>
</protein>
<evidence type="ECO:0000256" key="1">
    <source>
        <dbReference type="ARBA" id="ARBA00004141"/>
    </source>
</evidence>
<feature type="transmembrane region" description="Helical" evidence="5">
    <location>
        <begin position="54"/>
        <end position="74"/>
    </location>
</feature>
<proteinExistence type="predicted"/>
<dbReference type="STRING" id="655015.B1812_20580"/>
<evidence type="ECO:0000256" key="4">
    <source>
        <dbReference type="ARBA" id="ARBA00023136"/>
    </source>
</evidence>
<feature type="transmembrane region" description="Helical" evidence="5">
    <location>
        <begin position="86"/>
        <end position="111"/>
    </location>
</feature>
<dbReference type="GO" id="GO:0016020">
    <property type="term" value="C:membrane"/>
    <property type="evidence" value="ECO:0007669"/>
    <property type="project" value="UniProtKB-SubCell"/>
</dbReference>
<feature type="transmembrane region" description="Helical" evidence="5">
    <location>
        <begin position="235"/>
        <end position="254"/>
    </location>
</feature>
<gene>
    <name evidence="6" type="ORF">B1812_20580</name>
</gene>
<feature type="transmembrane region" description="Helical" evidence="5">
    <location>
        <begin position="260"/>
        <end position="283"/>
    </location>
</feature>
<dbReference type="PANTHER" id="PTHR10361">
    <property type="entry name" value="SODIUM-BILE ACID COTRANSPORTER"/>
    <property type="match status" value="1"/>
</dbReference>
<dbReference type="Pfam" id="PF01758">
    <property type="entry name" value="SBF"/>
    <property type="match status" value="1"/>
</dbReference>
<comment type="subcellular location">
    <subcellularLocation>
        <location evidence="1">Membrane</location>
        <topology evidence="1">Multi-pass membrane protein</topology>
    </subcellularLocation>
</comment>
<dbReference type="EMBL" id="CP019948">
    <property type="protein sequence ID" value="ARN83847.1"/>
    <property type="molecule type" value="Genomic_DNA"/>
</dbReference>
<feature type="transmembrane region" description="Helical" evidence="5">
    <location>
        <begin position="17"/>
        <end position="39"/>
    </location>
</feature>
<keyword evidence="2 5" id="KW-0812">Transmembrane</keyword>
<dbReference type="InterPro" id="IPR004710">
    <property type="entry name" value="Bilac:Na_transpt"/>
</dbReference>
<feature type="transmembrane region" description="Helical" evidence="5">
    <location>
        <begin position="150"/>
        <end position="175"/>
    </location>
</feature>
<evidence type="ECO:0000256" key="2">
    <source>
        <dbReference type="ARBA" id="ARBA00022692"/>
    </source>
</evidence>
<keyword evidence="4 5" id="KW-0472">Membrane</keyword>
<dbReference type="Proteomes" id="UP000193978">
    <property type="component" value="Chromosome"/>
</dbReference>
<reference evidence="6 7" key="1">
    <citation type="submission" date="2017-02" db="EMBL/GenBank/DDBJ databases">
        <authorList>
            <person name="Peterson S.W."/>
        </authorList>
    </citation>
    <scope>NUCLEOTIDE SEQUENCE [LARGE SCALE GENOMIC DNA]</scope>
    <source>
        <strain evidence="6 7">S285</strain>
    </source>
</reference>
<dbReference type="InterPro" id="IPR002657">
    <property type="entry name" value="BilAc:Na_symport/Acr3"/>
</dbReference>
<keyword evidence="3 5" id="KW-1133">Transmembrane helix</keyword>
<dbReference type="AlphaFoldDB" id="A0A1W6N1Z6"/>
<evidence type="ECO:0000313" key="7">
    <source>
        <dbReference type="Proteomes" id="UP000193978"/>
    </source>
</evidence>
<accession>A0A1W6N1Z6</accession>
<keyword evidence="7" id="KW-1185">Reference proteome</keyword>
<dbReference type="Gene3D" id="1.20.1530.20">
    <property type="match status" value="1"/>
</dbReference>
<evidence type="ECO:0000256" key="3">
    <source>
        <dbReference type="ARBA" id="ARBA00022989"/>
    </source>
</evidence>
<feature type="transmembrane region" description="Helical" evidence="5">
    <location>
        <begin position="123"/>
        <end position="143"/>
    </location>
</feature>